<reference evidence="2" key="1">
    <citation type="submission" date="2021-01" db="EMBL/GenBank/DDBJ databases">
        <title>Caligus Genome Assembly.</title>
        <authorList>
            <person name="Gallardo-Escarate C."/>
        </authorList>
    </citation>
    <scope>NUCLEOTIDE SEQUENCE [LARGE SCALE GENOMIC DNA]</scope>
</reference>
<gene>
    <name evidence="1" type="ORF">FKW44_012084</name>
</gene>
<dbReference type="AlphaFoldDB" id="A0A7T8KAP0"/>
<evidence type="ECO:0000313" key="2">
    <source>
        <dbReference type="Proteomes" id="UP000595437"/>
    </source>
</evidence>
<keyword evidence="2" id="KW-1185">Reference proteome</keyword>
<sequence length="49" mass="5419">MDFRVLPSTVMGIGVSNPRPKDSRIPPSTEMRYGVSNLGQWTLGSRQAQ</sequence>
<protein>
    <submittedName>
        <fullName evidence="1">Uncharacterized protein</fullName>
    </submittedName>
</protein>
<organism evidence="1 2">
    <name type="scientific">Caligus rogercresseyi</name>
    <name type="common">Sea louse</name>
    <dbReference type="NCBI Taxonomy" id="217165"/>
    <lineage>
        <taxon>Eukaryota</taxon>
        <taxon>Metazoa</taxon>
        <taxon>Ecdysozoa</taxon>
        <taxon>Arthropoda</taxon>
        <taxon>Crustacea</taxon>
        <taxon>Multicrustacea</taxon>
        <taxon>Hexanauplia</taxon>
        <taxon>Copepoda</taxon>
        <taxon>Siphonostomatoida</taxon>
        <taxon>Caligidae</taxon>
        <taxon>Caligus</taxon>
    </lineage>
</organism>
<dbReference type="Proteomes" id="UP000595437">
    <property type="component" value="Chromosome 7"/>
</dbReference>
<evidence type="ECO:0000313" key="1">
    <source>
        <dbReference type="EMBL" id="QQP50920.1"/>
    </source>
</evidence>
<proteinExistence type="predicted"/>
<accession>A0A7T8KAP0</accession>
<name>A0A7T8KAP0_CALRO</name>
<dbReference type="EMBL" id="CP045896">
    <property type="protein sequence ID" value="QQP50920.1"/>
    <property type="molecule type" value="Genomic_DNA"/>
</dbReference>